<dbReference type="EMBL" id="BAABLX010000077">
    <property type="protein sequence ID" value="GAA4959111.1"/>
    <property type="molecule type" value="Genomic_DNA"/>
</dbReference>
<feature type="domain" description="GGDEF" evidence="4">
    <location>
        <begin position="206"/>
        <end position="334"/>
    </location>
</feature>
<sequence length="351" mass="39568">MTASENVNHPYIVENLPCLNADGSYIDGVNLGFQMAAQLAGALNHHAMTCAFLNMVEAFPGVQAVHCYEVFNKACANGGQPQWLFRRFPLTLDDNYEDENTNAIVALLFDNDERVLKRHYQGRDLTVLRVDDVTPKRVVLIEGALESHYFSIIEGLYSVYARQTSLLDTKERDSLTHLLNRQSLEQTLSQVKAYYLAKSLNNEVCNSSWLAVLDIDKFKQINDTYGHIFGDEVLIHFANVLNEEMRFSDFLFRFGGEEFIIILNQVDAAGAATAFERYRKAVENYRFPAANVTVSIGYTFIDHAKANEQLLEEADKAVYAAKTAGRNQVVNYQEMDHSGEADSSDGDIELF</sequence>
<dbReference type="InterPro" id="IPR000160">
    <property type="entry name" value="GGDEF_dom"/>
</dbReference>
<gene>
    <name evidence="5" type="ORF">GCM10025791_45040</name>
</gene>
<name>A0AAV3U903_9ALTE</name>
<comment type="cofactor">
    <cofactor evidence="1">
        <name>Mg(2+)</name>
        <dbReference type="ChEBI" id="CHEBI:18420"/>
    </cofactor>
</comment>
<evidence type="ECO:0000256" key="1">
    <source>
        <dbReference type="ARBA" id="ARBA00001946"/>
    </source>
</evidence>
<dbReference type="InterPro" id="IPR050469">
    <property type="entry name" value="Diguanylate_Cyclase"/>
</dbReference>
<dbReference type="SMART" id="SM00267">
    <property type="entry name" value="GGDEF"/>
    <property type="match status" value="1"/>
</dbReference>
<dbReference type="NCBIfam" id="TIGR00254">
    <property type="entry name" value="GGDEF"/>
    <property type="match status" value="1"/>
</dbReference>
<reference evidence="6" key="1">
    <citation type="journal article" date="2019" name="Int. J. Syst. Evol. Microbiol.">
        <title>The Global Catalogue of Microorganisms (GCM) 10K type strain sequencing project: providing services to taxonomists for standard genome sequencing and annotation.</title>
        <authorList>
            <consortium name="The Broad Institute Genomics Platform"/>
            <consortium name="The Broad Institute Genome Sequencing Center for Infectious Disease"/>
            <person name="Wu L."/>
            <person name="Ma J."/>
        </authorList>
    </citation>
    <scope>NUCLEOTIDE SEQUENCE [LARGE SCALE GENOMIC DNA]</scope>
    <source>
        <strain evidence="6">JCM 19134</strain>
    </source>
</reference>
<dbReference type="PANTHER" id="PTHR45138:SF9">
    <property type="entry name" value="DIGUANYLATE CYCLASE DGCM-RELATED"/>
    <property type="match status" value="1"/>
</dbReference>
<evidence type="ECO:0000256" key="3">
    <source>
        <dbReference type="ARBA" id="ARBA00034247"/>
    </source>
</evidence>
<evidence type="ECO:0000313" key="5">
    <source>
        <dbReference type="EMBL" id="GAA4959111.1"/>
    </source>
</evidence>
<dbReference type="PROSITE" id="PS50887">
    <property type="entry name" value="GGDEF"/>
    <property type="match status" value="1"/>
</dbReference>
<dbReference type="FunFam" id="3.30.70.270:FF:000001">
    <property type="entry name" value="Diguanylate cyclase domain protein"/>
    <property type="match status" value="1"/>
</dbReference>
<accession>A0AAV3U903</accession>
<comment type="catalytic activity">
    <reaction evidence="3">
        <text>2 GTP = 3',3'-c-di-GMP + 2 diphosphate</text>
        <dbReference type="Rhea" id="RHEA:24898"/>
        <dbReference type="ChEBI" id="CHEBI:33019"/>
        <dbReference type="ChEBI" id="CHEBI:37565"/>
        <dbReference type="ChEBI" id="CHEBI:58805"/>
        <dbReference type="EC" id="2.7.7.65"/>
    </reaction>
</comment>
<evidence type="ECO:0000313" key="6">
    <source>
        <dbReference type="Proteomes" id="UP001409585"/>
    </source>
</evidence>
<dbReference type="GO" id="GO:0043709">
    <property type="term" value="P:cell adhesion involved in single-species biofilm formation"/>
    <property type="evidence" value="ECO:0007669"/>
    <property type="project" value="TreeGrafter"/>
</dbReference>
<dbReference type="Gene3D" id="3.30.70.270">
    <property type="match status" value="1"/>
</dbReference>
<dbReference type="GO" id="GO:1902201">
    <property type="term" value="P:negative regulation of bacterial-type flagellum-dependent cell motility"/>
    <property type="evidence" value="ECO:0007669"/>
    <property type="project" value="TreeGrafter"/>
</dbReference>
<dbReference type="SUPFAM" id="SSF55073">
    <property type="entry name" value="Nucleotide cyclase"/>
    <property type="match status" value="1"/>
</dbReference>
<protein>
    <recommendedName>
        <fullName evidence="2">diguanylate cyclase</fullName>
        <ecNumber evidence="2">2.7.7.65</ecNumber>
    </recommendedName>
</protein>
<dbReference type="RefSeq" id="WP_345427593.1">
    <property type="nucleotide sequence ID" value="NZ_AP031496.1"/>
</dbReference>
<dbReference type="InterPro" id="IPR043128">
    <property type="entry name" value="Rev_trsase/Diguanyl_cyclase"/>
</dbReference>
<dbReference type="InterPro" id="IPR029787">
    <property type="entry name" value="Nucleotide_cyclase"/>
</dbReference>
<keyword evidence="6" id="KW-1185">Reference proteome</keyword>
<comment type="caution">
    <text evidence="5">The sequence shown here is derived from an EMBL/GenBank/DDBJ whole genome shotgun (WGS) entry which is preliminary data.</text>
</comment>
<dbReference type="GO" id="GO:0005886">
    <property type="term" value="C:plasma membrane"/>
    <property type="evidence" value="ECO:0007669"/>
    <property type="project" value="TreeGrafter"/>
</dbReference>
<dbReference type="PANTHER" id="PTHR45138">
    <property type="entry name" value="REGULATORY COMPONENTS OF SENSORY TRANSDUCTION SYSTEM"/>
    <property type="match status" value="1"/>
</dbReference>
<dbReference type="Pfam" id="PF00990">
    <property type="entry name" value="GGDEF"/>
    <property type="match status" value="1"/>
</dbReference>
<proteinExistence type="predicted"/>
<dbReference type="GO" id="GO:0052621">
    <property type="term" value="F:diguanylate cyclase activity"/>
    <property type="evidence" value="ECO:0007669"/>
    <property type="project" value="UniProtKB-EC"/>
</dbReference>
<evidence type="ECO:0000256" key="2">
    <source>
        <dbReference type="ARBA" id="ARBA00012528"/>
    </source>
</evidence>
<evidence type="ECO:0000259" key="4">
    <source>
        <dbReference type="PROSITE" id="PS50887"/>
    </source>
</evidence>
<dbReference type="EC" id="2.7.7.65" evidence="2"/>
<organism evidence="5 6">
    <name type="scientific">Halioxenophilus aromaticivorans</name>
    <dbReference type="NCBI Taxonomy" id="1306992"/>
    <lineage>
        <taxon>Bacteria</taxon>
        <taxon>Pseudomonadati</taxon>
        <taxon>Pseudomonadota</taxon>
        <taxon>Gammaproteobacteria</taxon>
        <taxon>Alteromonadales</taxon>
        <taxon>Alteromonadaceae</taxon>
        <taxon>Halioxenophilus</taxon>
    </lineage>
</organism>
<dbReference type="Proteomes" id="UP001409585">
    <property type="component" value="Unassembled WGS sequence"/>
</dbReference>
<dbReference type="CDD" id="cd01949">
    <property type="entry name" value="GGDEF"/>
    <property type="match status" value="1"/>
</dbReference>
<dbReference type="AlphaFoldDB" id="A0AAV3U903"/>